<dbReference type="RefSeq" id="XP_009009801.1">
    <property type="nucleotide sequence ID" value="XM_009011553.1"/>
</dbReference>
<dbReference type="PANTHER" id="PTHR23236">
    <property type="entry name" value="EUKARYOTIC TRANSLATION INITIATION FACTOR 4B/4H"/>
    <property type="match status" value="1"/>
</dbReference>
<dbReference type="GeneID" id="20213456"/>
<evidence type="ECO:0000256" key="4">
    <source>
        <dbReference type="SAM" id="MobiDB-lite"/>
    </source>
</evidence>
<dbReference type="OrthoDB" id="4726at2759"/>
<feature type="compositionally biased region" description="Basic residues" evidence="4">
    <location>
        <begin position="208"/>
        <end position="218"/>
    </location>
</feature>
<dbReference type="PANTHER" id="PTHR23236:SF12">
    <property type="entry name" value="EUKARYOTIC INITIATION FACTOR 4B-RELATED"/>
    <property type="match status" value="1"/>
</dbReference>
<organism evidence="7 8">
    <name type="scientific">Helobdella robusta</name>
    <name type="common">Californian leech</name>
    <dbReference type="NCBI Taxonomy" id="6412"/>
    <lineage>
        <taxon>Eukaryota</taxon>
        <taxon>Metazoa</taxon>
        <taxon>Spiralia</taxon>
        <taxon>Lophotrochozoa</taxon>
        <taxon>Annelida</taxon>
        <taxon>Clitellata</taxon>
        <taxon>Hirudinea</taxon>
        <taxon>Rhynchobdellida</taxon>
        <taxon>Glossiphoniidae</taxon>
        <taxon>Helobdella</taxon>
    </lineage>
</organism>
<dbReference type="SUPFAM" id="SSF54928">
    <property type="entry name" value="RNA-binding domain, RBD"/>
    <property type="match status" value="1"/>
</dbReference>
<dbReference type="InParanoid" id="T1FXA8"/>
<dbReference type="eggNOG" id="KOG4209">
    <property type="taxonomic scope" value="Eukaryota"/>
</dbReference>
<evidence type="ECO:0000313" key="8">
    <source>
        <dbReference type="Proteomes" id="UP000015101"/>
    </source>
</evidence>
<dbReference type="CTD" id="20213456"/>
<dbReference type="EMBL" id="KB095811">
    <property type="protein sequence ID" value="ESO13081.1"/>
    <property type="molecule type" value="Genomic_DNA"/>
</dbReference>
<keyword evidence="8" id="KW-1185">Reference proteome</keyword>
<name>T1FXA8_HELRO</name>
<dbReference type="InterPro" id="IPR035979">
    <property type="entry name" value="RBD_domain_sf"/>
</dbReference>
<reference evidence="8" key="1">
    <citation type="submission" date="2012-12" db="EMBL/GenBank/DDBJ databases">
        <authorList>
            <person name="Hellsten U."/>
            <person name="Grimwood J."/>
            <person name="Chapman J.A."/>
            <person name="Shapiro H."/>
            <person name="Aerts A."/>
            <person name="Otillar R.P."/>
            <person name="Terry A.Y."/>
            <person name="Boore J.L."/>
            <person name="Simakov O."/>
            <person name="Marletaz F."/>
            <person name="Cho S.-J."/>
            <person name="Edsinger-Gonzales E."/>
            <person name="Havlak P."/>
            <person name="Kuo D.-H."/>
            <person name="Larsson T."/>
            <person name="Lv J."/>
            <person name="Arendt D."/>
            <person name="Savage R."/>
            <person name="Osoegawa K."/>
            <person name="de Jong P."/>
            <person name="Lindberg D.R."/>
            <person name="Seaver E.C."/>
            <person name="Weisblat D.A."/>
            <person name="Putnam N.H."/>
            <person name="Grigoriev I.V."/>
            <person name="Rokhsar D.S."/>
        </authorList>
    </citation>
    <scope>NUCLEOTIDE SEQUENCE</scope>
</reference>
<sequence length="218" mass="24299">MNFLDHEIGDEKVELEDENAFSEDSELAEMKKLIEETKKEIEQKQKIGNQVNKQLNTVPIISSAAEIDAKSIWVGNVDYGTSVYELEEHFKNCGAIVRATILHDKYSGKPKGFAYVEFVNACSVELAQTLNETILRGRQIKITAKRVNIHGLTTTNGRCRGGGERRKAGSATGRGRSRYAYDVAADAARFATHAQHQFPAGRGVGRGRSWRTSRHTPY</sequence>
<evidence type="ECO:0000256" key="3">
    <source>
        <dbReference type="SAM" id="Coils"/>
    </source>
</evidence>
<reference evidence="6 8" key="2">
    <citation type="journal article" date="2013" name="Nature">
        <title>Insights into bilaterian evolution from three spiralian genomes.</title>
        <authorList>
            <person name="Simakov O."/>
            <person name="Marletaz F."/>
            <person name="Cho S.J."/>
            <person name="Edsinger-Gonzales E."/>
            <person name="Havlak P."/>
            <person name="Hellsten U."/>
            <person name="Kuo D.H."/>
            <person name="Larsson T."/>
            <person name="Lv J."/>
            <person name="Arendt D."/>
            <person name="Savage R."/>
            <person name="Osoegawa K."/>
            <person name="de Jong P."/>
            <person name="Grimwood J."/>
            <person name="Chapman J.A."/>
            <person name="Shapiro H."/>
            <person name="Aerts A."/>
            <person name="Otillar R.P."/>
            <person name="Terry A.Y."/>
            <person name="Boore J.L."/>
            <person name="Grigoriev I.V."/>
            <person name="Lindberg D.R."/>
            <person name="Seaver E.C."/>
            <person name="Weisblat D.A."/>
            <person name="Putnam N.H."/>
            <person name="Rokhsar D.S."/>
        </authorList>
    </citation>
    <scope>NUCLEOTIDE SEQUENCE</scope>
</reference>
<dbReference type="PROSITE" id="PS50102">
    <property type="entry name" value="RRM"/>
    <property type="match status" value="1"/>
</dbReference>
<dbReference type="EnsemblMetazoa" id="HelroT63079">
    <property type="protein sequence ID" value="HelroP63079"/>
    <property type="gene ID" value="HelroG63079"/>
</dbReference>
<dbReference type="Pfam" id="PF00076">
    <property type="entry name" value="RRM_1"/>
    <property type="match status" value="1"/>
</dbReference>
<dbReference type="InterPro" id="IPR000504">
    <property type="entry name" value="RRM_dom"/>
</dbReference>
<protein>
    <recommendedName>
        <fullName evidence="5">RRM domain-containing protein</fullName>
    </recommendedName>
</protein>
<keyword evidence="1 2" id="KW-0694">RNA-binding</keyword>
<dbReference type="GO" id="GO:0005634">
    <property type="term" value="C:nucleus"/>
    <property type="evidence" value="ECO:0000318"/>
    <property type="project" value="GO_Central"/>
</dbReference>
<gene>
    <name evidence="7" type="primary">20213456</name>
    <name evidence="6" type="ORF">HELRODRAFT_63079</name>
</gene>
<dbReference type="SMART" id="SM00360">
    <property type="entry name" value="RRM"/>
    <property type="match status" value="1"/>
</dbReference>
<dbReference type="EMBL" id="AMQM01000300">
    <property type="status" value="NOT_ANNOTATED_CDS"/>
    <property type="molecule type" value="Genomic_DNA"/>
</dbReference>
<dbReference type="CDD" id="cd12306">
    <property type="entry name" value="RRM_II_PABPs"/>
    <property type="match status" value="1"/>
</dbReference>
<evidence type="ECO:0000256" key="2">
    <source>
        <dbReference type="PROSITE-ProRule" id="PRU00176"/>
    </source>
</evidence>
<dbReference type="InterPro" id="IPR012677">
    <property type="entry name" value="Nucleotide-bd_a/b_plait_sf"/>
</dbReference>
<evidence type="ECO:0000313" key="7">
    <source>
        <dbReference type="EnsemblMetazoa" id="HelroP63079"/>
    </source>
</evidence>
<feature type="coiled-coil region" evidence="3">
    <location>
        <begin position="27"/>
        <end position="54"/>
    </location>
</feature>
<dbReference type="GO" id="GO:0008143">
    <property type="term" value="F:poly(A) binding"/>
    <property type="evidence" value="ECO:0000318"/>
    <property type="project" value="GO_Central"/>
</dbReference>
<dbReference type="AlphaFoldDB" id="T1FXA8"/>
<keyword evidence="3" id="KW-0175">Coiled coil</keyword>
<dbReference type="Gene3D" id="3.30.70.330">
    <property type="match status" value="1"/>
</dbReference>
<dbReference type="HOGENOM" id="CLU_012062_23_3_1"/>
<evidence type="ECO:0000259" key="5">
    <source>
        <dbReference type="PROSITE" id="PS50102"/>
    </source>
</evidence>
<reference evidence="7" key="3">
    <citation type="submission" date="2015-06" db="UniProtKB">
        <authorList>
            <consortium name="EnsemblMetazoa"/>
        </authorList>
    </citation>
    <scope>IDENTIFICATION</scope>
</reference>
<dbReference type="KEGG" id="hro:HELRODRAFT_63079"/>
<feature type="region of interest" description="Disordered" evidence="4">
    <location>
        <begin position="197"/>
        <end position="218"/>
    </location>
</feature>
<accession>T1FXA8</accession>
<proteinExistence type="predicted"/>
<feature type="domain" description="RRM" evidence="5">
    <location>
        <begin position="70"/>
        <end position="147"/>
    </location>
</feature>
<dbReference type="STRING" id="6412.T1FXA8"/>
<dbReference type="Proteomes" id="UP000015101">
    <property type="component" value="Unassembled WGS sequence"/>
</dbReference>
<evidence type="ECO:0000256" key="1">
    <source>
        <dbReference type="ARBA" id="ARBA00022884"/>
    </source>
</evidence>
<evidence type="ECO:0000313" key="6">
    <source>
        <dbReference type="EMBL" id="ESO13081.1"/>
    </source>
</evidence>